<feature type="coiled-coil region" evidence="1">
    <location>
        <begin position="75"/>
        <end position="134"/>
    </location>
</feature>
<dbReference type="AlphaFoldDB" id="M7T3K2"/>
<evidence type="ECO:0000313" key="4">
    <source>
        <dbReference type="Proteomes" id="UP000012174"/>
    </source>
</evidence>
<keyword evidence="4" id="KW-1185">Reference proteome</keyword>
<proteinExistence type="predicted"/>
<keyword evidence="1" id="KW-0175">Coiled coil</keyword>
<protein>
    <submittedName>
        <fullName evidence="3">Uncharacterized protein</fullName>
    </submittedName>
</protein>
<name>M7T3K2_EUTLA</name>
<accession>M7T3K2</accession>
<sequence length="157" mass="17778">MVCLPASLPVGSVDSDRKTSVEDELDTSPPYIQDRANRNLRNFEARRVASLQDRAVPYTLMTAGDFRSRKNRVPVEKRLGEYEELQASNKHLQDKLRAETKRRMMSEAKLNAKRREHKEKMAKAKNACAKAVEALGAAMVDLDSDEEKMEDSPQDGQ</sequence>
<organism evidence="3 4">
    <name type="scientific">Eutypa lata (strain UCR-EL1)</name>
    <name type="common">Grapevine dieback disease fungus</name>
    <name type="synonym">Eutypa armeniacae</name>
    <dbReference type="NCBI Taxonomy" id="1287681"/>
    <lineage>
        <taxon>Eukaryota</taxon>
        <taxon>Fungi</taxon>
        <taxon>Dikarya</taxon>
        <taxon>Ascomycota</taxon>
        <taxon>Pezizomycotina</taxon>
        <taxon>Sordariomycetes</taxon>
        <taxon>Xylariomycetidae</taxon>
        <taxon>Xylariales</taxon>
        <taxon>Diatrypaceae</taxon>
        <taxon>Eutypa</taxon>
    </lineage>
</organism>
<dbReference type="KEGG" id="ela:UCREL1_8605"/>
<evidence type="ECO:0000256" key="2">
    <source>
        <dbReference type="SAM" id="MobiDB-lite"/>
    </source>
</evidence>
<evidence type="ECO:0000256" key="1">
    <source>
        <dbReference type="SAM" id="Coils"/>
    </source>
</evidence>
<reference evidence="4" key="1">
    <citation type="journal article" date="2013" name="Genome Announc.">
        <title>Draft genome sequence of the grapevine dieback fungus Eutypa lata UCR-EL1.</title>
        <authorList>
            <person name="Blanco-Ulate B."/>
            <person name="Rolshausen P.E."/>
            <person name="Cantu D."/>
        </authorList>
    </citation>
    <scope>NUCLEOTIDE SEQUENCE [LARGE SCALE GENOMIC DNA]</scope>
    <source>
        <strain evidence="4">UCR-EL1</strain>
    </source>
</reference>
<dbReference type="Proteomes" id="UP000012174">
    <property type="component" value="Unassembled WGS sequence"/>
</dbReference>
<dbReference type="HOGENOM" id="CLU_1677881_0_0_1"/>
<gene>
    <name evidence="3" type="ORF">UCREL1_8605</name>
</gene>
<dbReference type="EMBL" id="KB707075">
    <property type="protein sequence ID" value="EMR64421.1"/>
    <property type="molecule type" value="Genomic_DNA"/>
</dbReference>
<feature type="region of interest" description="Disordered" evidence="2">
    <location>
        <begin position="1"/>
        <end position="38"/>
    </location>
</feature>
<evidence type="ECO:0000313" key="3">
    <source>
        <dbReference type="EMBL" id="EMR64421.1"/>
    </source>
</evidence>